<gene>
    <name evidence="2" type="ORF">GTH23_04760</name>
    <name evidence="1" type="ORF">I4901_16970</name>
</gene>
<dbReference type="EMBL" id="JADSJR010000032">
    <property type="protein sequence ID" value="MBG2916061.1"/>
    <property type="molecule type" value="Genomic_DNA"/>
</dbReference>
<evidence type="ECO:0000313" key="3">
    <source>
        <dbReference type="Proteomes" id="UP000501338"/>
    </source>
</evidence>
<evidence type="ECO:0000313" key="4">
    <source>
        <dbReference type="Proteomes" id="UP000612266"/>
    </source>
</evidence>
<dbReference type="RefSeq" id="WP_075674143.1">
    <property type="nucleotide sequence ID" value="NZ_CP045008.1"/>
</dbReference>
<reference evidence="1" key="2">
    <citation type="submission" date="2020-11" db="EMBL/GenBank/DDBJ databases">
        <title>Enhanced detection system for hospital associated transmission using whole genome sequencing surveillance.</title>
        <authorList>
            <person name="Harrison L.H."/>
            <person name="Van Tyne D."/>
            <person name="Marsh J.W."/>
            <person name="Griffith M.P."/>
            <person name="Snyder D.J."/>
            <person name="Cooper V.S."/>
            <person name="Mustapha M."/>
        </authorList>
    </citation>
    <scope>NUCLEOTIDE SEQUENCE</scope>
    <source>
        <strain evidence="1">PR00070</strain>
    </source>
</reference>
<protein>
    <recommendedName>
        <fullName evidence="5">Integrin</fullName>
    </recommendedName>
</protein>
<dbReference type="InterPro" id="IPR045665">
    <property type="entry name" value="DUF6386"/>
</dbReference>
<evidence type="ECO:0000313" key="1">
    <source>
        <dbReference type="EMBL" id="MBG2916061.1"/>
    </source>
</evidence>
<dbReference type="AlphaFoldDB" id="A0A8I0WS40"/>
<evidence type="ECO:0008006" key="5">
    <source>
        <dbReference type="Google" id="ProtNLM"/>
    </source>
</evidence>
<dbReference type="Pfam" id="PF19923">
    <property type="entry name" value="DUF6386"/>
    <property type="match status" value="1"/>
</dbReference>
<dbReference type="EMBL" id="CP047340">
    <property type="protein sequence ID" value="QIF89385.1"/>
    <property type="molecule type" value="Genomic_DNA"/>
</dbReference>
<dbReference type="Proteomes" id="UP000501338">
    <property type="component" value="Chromosome"/>
</dbReference>
<evidence type="ECO:0000313" key="2">
    <source>
        <dbReference type="EMBL" id="QIF89385.1"/>
    </source>
</evidence>
<keyword evidence="3" id="KW-1185">Reference proteome</keyword>
<reference evidence="2 3" key="1">
    <citation type="submission" date="2020-01" db="EMBL/GenBank/DDBJ databases">
        <title>The genomic epidemiology of tigecycline resistance gene tet(X) variants in a swine farm in China.</title>
        <authorList>
            <person name="Peng K."/>
            <person name="Li R."/>
        </authorList>
    </citation>
    <scope>NUCLEOTIDE SEQUENCE [LARGE SCALE GENOMIC DNA]</scope>
    <source>
        <strain evidence="2 3">ZF1</strain>
    </source>
</reference>
<organism evidence="1 4">
    <name type="scientific">Proteus terrae subsp. cibarius</name>
    <dbReference type="NCBI Taxonomy" id="626774"/>
    <lineage>
        <taxon>Bacteria</taxon>
        <taxon>Pseudomonadati</taxon>
        <taxon>Pseudomonadota</taxon>
        <taxon>Gammaproteobacteria</taxon>
        <taxon>Enterobacterales</taxon>
        <taxon>Morganellaceae</taxon>
        <taxon>Proteus</taxon>
    </lineage>
</organism>
<accession>A0A8I0WS40</accession>
<dbReference type="Proteomes" id="UP000612266">
    <property type="component" value="Unassembled WGS sequence"/>
</dbReference>
<name>A0A8I0WS40_9GAMM</name>
<proteinExistence type="predicted"/>
<sequence length="148" mass="16292">MSNVFSFMTDTATLAIFDLQAIRHRKSDTADWWSIPDDELEEMNKGNIAFIGLGNDGFYTINLCDNIEEPDVKINISCPSGKVFIGAGEDTTGGDLEPDDPLYRSGDIISLPIGNYKISLKKAANIVFISITPSKAKANNFENILRLD</sequence>